<evidence type="ECO:0000256" key="4">
    <source>
        <dbReference type="ARBA" id="ARBA00022449"/>
    </source>
</evidence>
<keyword evidence="4" id="KW-0050">Antiport</keyword>
<dbReference type="Pfam" id="PF02254">
    <property type="entry name" value="TrkA_N"/>
    <property type="match status" value="1"/>
</dbReference>
<comment type="similarity">
    <text evidence="2">Belongs to the monovalent cation:proton antiporter 2 (CPA2) transporter (TC 2.A.37) family.</text>
</comment>
<dbReference type="GO" id="GO:0008324">
    <property type="term" value="F:monoatomic cation transmembrane transporter activity"/>
    <property type="evidence" value="ECO:0007669"/>
    <property type="project" value="InterPro"/>
</dbReference>
<dbReference type="InterPro" id="IPR036291">
    <property type="entry name" value="NAD(P)-bd_dom_sf"/>
</dbReference>
<evidence type="ECO:0000256" key="5">
    <source>
        <dbReference type="ARBA" id="ARBA00022538"/>
    </source>
</evidence>
<keyword evidence="8 11" id="KW-1133">Transmembrane helix</keyword>
<dbReference type="GO" id="GO:1902600">
    <property type="term" value="P:proton transmembrane transport"/>
    <property type="evidence" value="ECO:0007669"/>
    <property type="project" value="InterPro"/>
</dbReference>
<feature type="transmembrane region" description="Helical" evidence="11">
    <location>
        <begin position="289"/>
        <end position="308"/>
    </location>
</feature>
<dbReference type="Gene3D" id="1.20.1530.20">
    <property type="match status" value="1"/>
</dbReference>
<evidence type="ECO:0000256" key="6">
    <source>
        <dbReference type="ARBA" id="ARBA00022692"/>
    </source>
</evidence>
<evidence type="ECO:0000256" key="2">
    <source>
        <dbReference type="ARBA" id="ARBA00005551"/>
    </source>
</evidence>
<feature type="transmembrane region" description="Helical" evidence="11">
    <location>
        <begin position="218"/>
        <end position="245"/>
    </location>
</feature>
<keyword evidence="9" id="KW-0406">Ion transport</keyword>
<comment type="subcellular location">
    <subcellularLocation>
        <location evidence="1">Endomembrane system</location>
        <topology evidence="1">Multi-pass membrane protein</topology>
    </subcellularLocation>
</comment>
<dbReference type="RefSeq" id="WP_044249628.1">
    <property type="nucleotide sequence ID" value="NZ_ASRX01000084.1"/>
</dbReference>
<dbReference type="InterPro" id="IPR003148">
    <property type="entry name" value="RCK_N"/>
</dbReference>
<dbReference type="GO" id="GO:0012505">
    <property type="term" value="C:endomembrane system"/>
    <property type="evidence" value="ECO:0007669"/>
    <property type="project" value="UniProtKB-SubCell"/>
</dbReference>
<dbReference type="Proteomes" id="UP000019678">
    <property type="component" value="Unassembled WGS sequence"/>
</dbReference>
<keyword evidence="6 11" id="KW-0812">Transmembrane</keyword>
<dbReference type="STRING" id="1192034.CAP_8428"/>
<dbReference type="eggNOG" id="COG1226">
    <property type="taxonomic scope" value="Bacteria"/>
</dbReference>
<evidence type="ECO:0000256" key="7">
    <source>
        <dbReference type="ARBA" id="ARBA00022958"/>
    </source>
</evidence>
<keyword evidence="3" id="KW-0813">Transport</keyword>
<feature type="transmembrane region" description="Helical" evidence="11">
    <location>
        <begin position="52"/>
        <end position="70"/>
    </location>
</feature>
<evidence type="ECO:0000259" key="12">
    <source>
        <dbReference type="PROSITE" id="PS51201"/>
    </source>
</evidence>
<dbReference type="OrthoDB" id="9781411at2"/>
<keyword evidence="14" id="KW-1185">Reference proteome</keyword>
<evidence type="ECO:0000256" key="3">
    <source>
        <dbReference type="ARBA" id="ARBA00022448"/>
    </source>
</evidence>
<dbReference type="GO" id="GO:0005886">
    <property type="term" value="C:plasma membrane"/>
    <property type="evidence" value="ECO:0007669"/>
    <property type="project" value="TreeGrafter"/>
</dbReference>
<dbReference type="PANTHER" id="PTHR46157:SF4">
    <property type="entry name" value="K(+) EFFLUX ANTIPORTER 3, CHLOROPLASTIC"/>
    <property type="match status" value="1"/>
</dbReference>
<dbReference type="Gene3D" id="3.40.50.720">
    <property type="entry name" value="NAD(P)-binding Rossmann-like Domain"/>
    <property type="match status" value="1"/>
</dbReference>
<proteinExistence type="inferred from homology"/>
<accession>A0A017SWC2</accession>
<feature type="transmembrane region" description="Helical" evidence="11">
    <location>
        <begin position="110"/>
        <end position="131"/>
    </location>
</feature>
<dbReference type="FunFam" id="3.40.50.720:FF:000036">
    <property type="entry name" value="Glutathione-regulated potassium-efflux system protein KefB"/>
    <property type="match status" value="1"/>
</dbReference>
<dbReference type="PROSITE" id="PS51201">
    <property type="entry name" value="RCK_N"/>
    <property type="match status" value="1"/>
</dbReference>
<evidence type="ECO:0000313" key="14">
    <source>
        <dbReference type="Proteomes" id="UP000019678"/>
    </source>
</evidence>
<feature type="transmembrane region" description="Helical" evidence="11">
    <location>
        <begin position="353"/>
        <end position="371"/>
    </location>
</feature>
<evidence type="ECO:0000256" key="8">
    <source>
        <dbReference type="ARBA" id="ARBA00022989"/>
    </source>
</evidence>
<dbReference type="NCBIfam" id="TIGR00932">
    <property type="entry name" value="2a37"/>
    <property type="match status" value="1"/>
</dbReference>
<feature type="transmembrane region" description="Helical" evidence="11">
    <location>
        <begin position="177"/>
        <end position="197"/>
    </location>
</feature>
<organism evidence="13 14">
    <name type="scientific">Chondromyces apiculatus DSM 436</name>
    <dbReference type="NCBI Taxonomy" id="1192034"/>
    <lineage>
        <taxon>Bacteria</taxon>
        <taxon>Pseudomonadati</taxon>
        <taxon>Myxococcota</taxon>
        <taxon>Polyangia</taxon>
        <taxon>Polyangiales</taxon>
        <taxon>Polyangiaceae</taxon>
        <taxon>Chondromyces</taxon>
    </lineage>
</organism>
<dbReference type="InterPro" id="IPR004771">
    <property type="entry name" value="K/H_exchanger"/>
</dbReference>
<name>A0A017SWC2_9BACT</name>
<dbReference type="AlphaFoldDB" id="A0A017SWC2"/>
<feature type="transmembrane region" description="Helical" evidence="11">
    <location>
        <begin position="265"/>
        <end position="284"/>
    </location>
</feature>
<evidence type="ECO:0000256" key="10">
    <source>
        <dbReference type="ARBA" id="ARBA00023136"/>
    </source>
</evidence>
<evidence type="ECO:0000256" key="1">
    <source>
        <dbReference type="ARBA" id="ARBA00004127"/>
    </source>
</evidence>
<evidence type="ECO:0000256" key="11">
    <source>
        <dbReference type="SAM" id="Phobius"/>
    </source>
</evidence>
<evidence type="ECO:0000313" key="13">
    <source>
        <dbReference type="EMBL" id="EYF01274.1"/>
    </source>
</evidence>
<sequence length="583" mass="61477">MLNTSAIFLAAAVIAVPIFTRLGLGSVLGYLAAGVVIGPSGFGFVGEVEQTLHFAELGVVLLLFLVGLELEPARLWRMRASVFGTGGAQVAVTAGIVAAAAAALGLGWRGALVAGVGLAMSSTAFALQVLGEKNEMGSPHGRSAFGILLFQDLAAIPVLALVPLLGTTGASGGSGFTRVPVVLGVILALVVAGRLLLRPIFKFVMAARSHELSVASALLVVLGTAVVMHSVGLSMALGAFLAGVLLADSEYRHELEANIEPFKGLLLGLFFMAVGMSANLRVLLDRPAVVVGLALALVGVKLGVLFALGKVTRLPGKSALSLGVALSQGGEFGFVIFGAGREAGVVGAELVELLVMVVTLSMGVTPLLFLLRDRAFSRAAPGEAREFDAIQENGSRVIIAGFGRFGQIVSRLLRVKRIGFTALDVSPTHVDFLRKFGSKIHYGDASRVDLLRAAGAERAEVFVLAIDDVEASVRTAKVVRHHFPHLRIIARARNRQHAYALLALEIPTVIRETFAASLDAGRVVLEELGLPTTDAKEAARRFAEHDEAYVRSVYKLRDDEKALIASSKQYGEELEKAFEQDAR</sequence>
<dbReference type="GO" id="GO:0006813">
    <property type="term" value="P:potassium ion transport"/>
    <property type="evidence" value="ECO:0007669"/>
    <property type="project" value="UniProtKB-KW"/>
</dbReference>
<dbReference type="EMBL" id="ASRX01000084">
    <property type="protein sequence ID" value="EYF01274.1"/>
    <property type="molecule type" value="Genomic_DNA"/>
</dbReference>
<gene>
    <name evidence="13" type="ORF">CAP_8428</name>
</gene>
<dbReference type="InterPro" id="IPR038770">
    <property type="entry name" value="Na+/solute_symporter_sf"/>
</dbReference>
<comment type="caution">
    <text evidence="13">The sequence shown here is derived from an EMBL/GenBank/DDBJ whole genome shotgun (WGS) entry which is preliminary data.</text>
</comment>
<feature type="transmembrane region" description="Helical" evidence="11">
    <location>
        <begin position="143"/>
        <end position="165"/>
    </location>
</feature>
<evidence type="ECO:0000256" key="9">
    <source>
        <dbReference type="ARBA" id="ARBA00023065"/>
    </source>
</evidence>
<dbReference type="Pfam" id="PF00999">
    <property type="entry name" value="Na_H_Exchanger"/>
    <property type="match status" value="1"/>
</dbReference>
<feature type="domain" description="RCK N-terminal" evidence="12">
    <location>
        <begin position="394"/>
        <end position="511"/>
    </location>
</feature>
<keyword evidence="7" id="KW-0630">Potassium</keyword>
<feature type="transmembrane region" description="Helical" evidence="11">
    <location>
        <begin position="7"/>
        <end position="32"/>
    </location>
</feature>
<dbReference type="PANTHER" id="PTHR46157">
    <property type="entry name" value="K(+) EFFLUX ANTIPORTER 3, CHLOROPLASTIC"/>
    <property type="match status" value="1"/>
</dbReference>
<feature type="transmembrane region" description="Helical" evidence="11">
    <location>
        <begin position="82"/>
        <end position="104"/>
    </location>
</feature>
<dbReference type="eggNOG" id="COG0475">
    <property type="taxonomic scope" value="Bacteria"/>
</dbReference>
<keyword evidence="5" id="KW-0633">Potassium transport</keyword>
<keyword evidence="10 11" id="KW-0472">Membrane</keyword>
<dbReference type="GO" id="GO:0015297">
    <property type="term" value="F:antiporter activity"/>
    <property type="evidence" value="ECO:0007669"/>
    <property type="project" value="UniProtKB-KW"/>
</dbReference>
<dbReference type="SUPFAM" id="SSF51735">
    <property type="entry name" value="NAD(P)-binding Rossmann-fold domains"/>
    <property type="match status" value="1"/>
</dbReference>
<reference evidence="13 14" key="1">
    <citation type="submission" date="2013-05" db="EMBL/GenBank/DDBJ databases">
        <title>Genome assembly of Chondromyces apiculatus DSM 436.</title>
        <authorList>
            <person name="Sharma G."/>
            <person name="Khatri I."/>
            <person name="Kaur C."/>
            <person name="Mayilraj S."/>
            <person name="Subramanian S."/>
        </authorList>
    </citation>
    <scope>NUCLEOTIDE SEQUENCE [LARGE SCALE GENOMIC DNA]</scope>
    <source>
        <strain evidence="13 14">DSM 436</strain>
    </source>
</reference>
<dbReference type="InterPro" id="IPR006153">
    <property type="entry name" value="Cation/H_exchanger_TM"/>
</dbReference>
<protein>
    <submittedName>
        <fullName evidence="13">Glutathione-regulated potassium-efflux system protein KefB</fullName>
    </submittedName>
</protein>